<proteinExistence type="predicted"/>
<evidence type="ECO:0000313" key="1">
    <source>
        <dbReference type="EMBL" id="MBB4797197.1"/>
    </source>
</evidence>
<dbReference type="EMBL" id="JACHKY010000002">
    <property type="protein sequence ID" value="MBB4797197.1"/>
    <property type="molecule type" value="Genomic_DNA"/>
</dbReference>
<name>A0A7W7IMV8_9CAUL</name>
<comment type="caution">
    <text evidence="1">The sequence shown here is derived from an EMBL/GenBank/DDBJ whole genome shotgun (WGS) entry which is preliminary data.</text>
</comment>
<dbReference type="RefSeq" id="WP_184267628.1">
    <property type="nucleotide sequence ID" value="NZ_JACHKY010000002.1"/>
</dbReference>
<accession>A0A7W7IMV8</accession>
<sequence>MKLQDRSFMFSDEGEERGPGAIIRHKPSQPAEADDLSLVFVAGLAHPHATSRINGCSTQLKRNIRATGPRSSLEGIARPVSSRGVVLAQA</sequence>
<dbReference type="Proteomes" id="UP000539957">
    <property type="component" value="Unassembled WGS sequence"/>
</dbReference>
<organism evidence="1 2">
    <name type="scientific">Brevundimonas bullata</name>
    <dbReference type="NCBI Taxonomy" id="13160"/>
    <lineage>
        <taxon>Bacteria</taxon>
        <taxon>Pseudomonadati</taxon>
        <taxon>Pseudomonadota</taxon>
        <taxon>Alphaproteobacteria</taxon>
        <taxon>Caulobacterales</taxon>
        <taxon>Caulobacteraceae</taxon>
        <taxon>Brevundimonas</taxon>
    </lineage>
</organism>
<evidence type="ECO:0000313" key="2">
    <source>
        <dbReference type="Proteomes" id="UP000539957"/>
    </source>
</evidence>
<dbReference type="AlphaFoldDB" id="A0A7W7IMV8"/>
<gene>
    <name evidence="1" type="ORF">HNP32_000921</name>
</gene>
<keyword evidence="2" id="KW-1185">Reference proteome</keyword>
<reference evidence="1 2" key="1">
    <citation type="submission" date="2020-08" db="EMBL/GenBank/DDBJ databases">
        <title>Functional genomics of gut bacteria from endangered species of beetles.</title>
        <authorList>
            <person name="Carlos-Shanley C."/>
        </authorList>
    </citation>
    <scope>NUCLEOTIDE SEQUENCE [LARGE SCALE GENOMIC DNA]</scope>
    <source>
        <strain evidence="1 2">S00123</strain>
    </source>
</reference>
<protein>
    <submittedName>
        <fullName evidence="1">Uncharacterized protein</fullName>
    </submittedName>
</protein>